<dbReference type="EMBL" id="BAAAHP010000239">
    <property type="protein sequence ID" value="GAA0902025.1"/>
    <property type="molecule type" value="Genomic_DNA"/>
</dbReference>
<dbReference type="InterPro" id="IPR014718">
    <property type="entry name" value="GH-type_carb-bd"/>
</dbReference>
<name>A0ABP3YR86_9PSEU</name>
<dbReference type="Gene3D" id="2.70.98.10">
    <property type="match status" value="1"/>
</dbReference>
<protein>
    <recommendedName>
        <fullName evidence="3">Galactose mutarotase-like enzyme</fullName>
    </recommendedName>
</protein>
<accession>A0ABP3YR86</accession>
<proteinExistence type="predicted"/>
<evidence type="ECO:0000313" key="1">
    <source>
        <dbReference type="EMBL" id="GAA0902025.1"/>
    </source>
</evidence>
<dbReference type="SUPFAM" id="SSF74650">
    <property type="entry name" value="Galactose mutarotase-like"/>
    <property type="match status" value="1"/>
</dbReference>
<organism evidence="1 2">
    <name type="scientific">Pseudonocardia zijingensis</name>
    <dbReference type="NCBI Taxonomy" id="153376"/>
    <lineage>
        <taxon>Bacteria</taxon>
        <taxon>Bacillati</taxon>
        <taxon>Actinomycetota</taxon>
        <taxon>Actinomycetes</taxon>
        <taxon>Pseudonocardiales</taxon>
        <taxon>Pseudonocardiaceae</taxon>
        <taxon>Pseudonocardia</taxon>
    </lineage>
</organism>
<keyword evidence="2" id="KW-1185">Reference proteome</keyword>
<dbReference type="RefSeq" id="WP_343945957.1">
    <property type="nucleotide sequence ID" value="NZ_BAAAHP010000239.1"/>
</dbReference>
<sequence length="254" mass="27070">MPDQGWQPRPLTVEVDLAHGGRWTSLRTPEREWLWRNPDPAVAAARAAVAPGAAFVDAGGVEECLPTVRGEPDHGAVWSVPWTVDGVTAGGFRLERRIRCDGALTVDYTITGPPHAPIVHAVHALLDVSSAARLDAPGVRTAHLIDQDEHVPWPSGLDRLGPDDGTATAAVLPRCAAVTVVDGPDALELTWQAPAPALLLWRNLRGWPEGAPYRSVGVEPMIGTAASLDGPGRPARLGPDGVLRWGLTVRAWRS</sequence>
<gene>
    <name evidence="1" type="ORF">GCM10009559_69030</name>
</gene>
<comment type="caution">
    <text evidence="1">The sequence shown here is derived from an EMBL/GenBank/DDBJ whole genome shotgun (WGS) entry which is preliminary data.</text>
</comment>
<evidence type="ECO:0000313" key="2">
    <source>
        <dbReference type="Proteomes" id="UP001499967"/>
    </source>
</evidence>
<reference evidence="2" key="1">
    <citation type="journal article" date="2019" name="Int. J. Syst. Evol. Microbiol.">
        <title>The Global Catalogue of Microorganisms (GCM) 10K type strain sequencing project: providing services to taxonomists for standard genome sequencing and annotation.</title>
        <authorList>
            <consortium name="The Broad Institute Genomics Platform"/>
            <consortium name="The Broad Institute Genome Sequencing Center for Infectious Disease"/>
            <person name="Wu L."/>
            <person name="Ma J."/>
        </authorList>
    </citation>
    <scope>NUCLEOTIDE SEQUENCE [LARGE SCALE GENOMIC DNA]</scope>
    <source>
        <strain evidence="2">JCM 11117</strain>
    </source>
</reference>
<evidence type="ECO:0008006" key="3">
    <source>
        <dbReference type="Google" id="ProtNLM"/>
    </source>
</evidence>
<dbReference type="Proteomes" id="UP001499967">
    <property type="component" value="Unassembled WGS sequence"/>
</dbReference>
<dbReference type="InterPro" id="IPR011013">
    <property type="entry name" value="Gal_mutarotase_sf_dom"/>
</dbReference>